<comment type="cofactor">
    <cofactor evidence="1">
        <name>thiamine diphosphate</name>
        <dbReference type="ChEBI" id="CHEBI:58937"/>
    </cofactor>
</comment>
<evidence type="ECO:0000256" key="2">
    <source>
        <dbReference type="ARBA" id="ARBA00007812"/>
    </source>
</evidence>
<evidence type="ECO:0000313" key="10">
    <source>
        <dbReference type="Proteomes" id="UP000038010"/>
    </source>
</evidence>
<evidence type="ECO:0000256" key="3">
    <source>
        <dbReference type="ARBA" id="ARBA00022723"/>
    </source>
</evidence>
<dbReference type="RefSeq" id="XP_017994843.1">
    <property type="nucleotide sequence ID" value="XM_018142230.1"/>
</dbReference>
<comment type="similarity">
    <text evidence="2">Belongs to the TPP enzyme family.</text>
</comment>
<dbReference type="EMBL" id="LFJN01000048">
    <property type="protein sequence ID" value="KPI34880.1"/>
    <property type="molecule type" value="Genomic_DNA"/>
</dbReference>
<dbReference type="GeneID" id="28734110"/>
<dbReference type="CDD" id="cd07035">
    <property type="entry name" value="TPP_PYR_POX_like"/>
    <property type="match status" value="1"/>
</dbReference>
<dbReference type="SUPFAM" id="SSF52518">
    <property type="entry name" value="Thiamin diphosphate-binding fold (THDP-binding)"/>
    <property type="match status" value="1"/>
</dbReference>
<dbReference type="GO" id="GO:0005777">
    <property type="term" value="C:peroxisome"/>
    <property type="evidence" value="ECO:0007669"/>
    <property type="project" value="TreeGrafter"/>
</dbReference>
<keyword evidence="5" id="KW-0786">Thiamine pyrophosphate</keyword>
<dbReference type="FunFam" id="3.40.50.1220:FF:000006">
    <property type="entry name" value="2-hydroxyacyl-CoA lyase 1"/>
    <property type="match status" value="1"/>
</dbReference>
<evidence type="ECO:0000256" key="5">
    <source>
        <dbReference type="ARBA" id="ARBA00023052"/>
    </source>
</evidence>
<dbReference type="Proteomes" id="UP000038010">
    <property type="component" value="Unassembled WGS sequence"/>
</dbReference>
<evidence type="ECO:0000259" key="7">
    <source>
        <dbReference type="Pfam" id="PF00205"/>
    </source>
</evidence>
<dbReference type="Gene3D" id="3.40.50.970">
    <property type="match status" value="1"/>
</dbReference>
<dbReference type="InterPro" id="IPR029035">
    <property type="entry name" value="DHS-like_NAD/FAD-binding_dom"/>
</dbReference>
<dbReference type="Gene3D" id="3.40.50.1220">
    <property type="entry name" value="TPP-binding domain"/>
    <property type="match status" value="1"/>
</dbReference>
<evidence type="ECO:0000256" key="4">
    <source>
        <dbReference type="ARBA" id="ARBA00022842"/>
    </source>
</evidence>
<organism evidence="9 10">
    <name type="scientific">Cyphellophora attinorum</name>
    <dbReference type="NCBI Taxonomy" id="1664694"/>
    <lineage>
        <taxon>Eukaryota</taxon>
        <taxon>Fungi</taxon>
        <taxon>Dikarya</taxon>
        <taxon>Ascomycota</taxon>
        <taxon>Pezizomycotina</taxon>
        <taxon>Eurotiomycetes</taxon>
        <taxon>Chaetothyriomycetidae</taxon>
        <taxon>Chaetothyriales</taxon>
        <taxon>Cyphellophoraceae</taxon>
        <taxon>Cyphellophora</taxon>
    </lineage>
</organism>
<reference evidence="9 10" key="1">
    <citation type="submission" date="2015-06" db="EMBL/GenBank/DDBJ databases">
        <title>Draft genome of the ant-associated black yeast Phialophora attae CBS 131958.</title>
        <authorList>
            <person name="Moreno L.F."/>
            <person name="Stielow B.J."/>
            <person name="de Hoog S."/>
            <person name="Vicente V.A."/>
            <person name="Weiss V.A."/>
            <person name="de Vries M."/>
            <person name="Cruz L.M."/>
            <person name="Souza E.M."/>
        </authorList>
    </citation>
    <scope>NUCLEOTIDE SEQUENCE [LARGE SCALE GENOMIC DNA]</scope>
    <source>
        <strain evidence="9 10">CBS 131958</strain>
    </source>
</reference>
<feature type="domain" description="Thiamine pyrophosphate enzyme N-terminal TPP-binding" evidence="8">
    <location>
        <begin position="4"/>
        <end position="117"/>
    </location>
</feature>
<dbReference type="GO" id="GO:0030976">
    <property type="term" value="F:thiamine pyrophosphate binding"/>
    <property type="evidence" value="ECO:0007669"/>
    <property type="project" value="InterPro"/>
</dbReference>
<keyword evidence="6 9" id="KW-0456">Lyase</keyword>
<name>A0A0N1NW35_9EURO</name>
<evidence type="ECO:0000256" key="6">
    <source>
        <dbReference type="ARBA" id="ARBA00023239"/>
    </source>
</evidence>
<comment type="caution">
    <text evidence="9">The sequence shown here is derived from an EMBL/GenBank/DDBJ whole genome shotgun (WGS) entry which is preliminary data.</text>
</comment>
<dbReference type="PANTHER" id="PTHR43710:SF2">
    <property type="entry name" value="2-HYDROXYACYL-COA LYASE 1"/>
    <property type="match status" value="1"/>
</dbReference>
<proteinExistence type="inferred from homology"/>
<evidence type="ECO:0000259" key="8">
    <source>
        <dbReference type="Pfam" id="PF02776"/>
    </source>
</evidence>
<dbReference type="InterPro" id="IPR045025">
    <property type="entry name" value="HACL1-like"/>
</dbReference>
<dbReference type="GO" id="GO:0016830">
    <property type="term" value="F:carbon-carbon lyase activity"/>
    <property type="evidence" value="ECO:0007669"/>
    <property type="project" value="UniProtKB-ARBA"/>
</dbReference>
<dbReference type="InterPro" id="IPR029061">
    <property type="entry name" value="THDP-binding"/>
</dbReference>
<accession>A0A0N1NW35</accession>
<keyword evidence="4" id="KW-0460">Magnesium</keyword>
<dbReference type="Pfam" id="PF02776">
    <property type="entry name" value="TPP_enzyme_N"/>
    <property type="match status" value="1"/>
</dbReference>
<feature type="domain" description="Thiamine pyrophosphate enzyme central" evidence="7">
    <location>
        <begin position="194"/>
        <end position="324"/>
    </location>
</feature>
<dbReference type="OrthoDB" id="10006023at2759"/>
<keyword evidence="10" id="KW-1185">Reference proteome</keyword>
<sequence length="394" mass="42559">MVYGAALIAQALRDLGVQVLFGLPGLPVIDIAQEAMNLGINFISFRNEQAAVLAASAYGYLTARPGVVVCVGGPGVLNTMAGIPHAAANAWPILILAGSAETHNANKAAFQEMDAINLVSPHCKLALRPPYPHMIPDFIRDAYRAAFFGRPGPTFVDLPANLILGTFKELDGGKAKRLRRIEEVPRGMADQVGVRRAVEALMGAKSPLVVVGKGAAYGRAEGPIREFVERTRIPFLPTPMGKGILPDSSPLNISAARSTALKHADVVLLLGARLNWILSFGLPPKWAPNVKIIQVDLSADELGKNGHDPSLSLLGDVGLVCEQLLQALSGGWQYDAAQKGKYWQALKETKGRNEAKARKKAESSKVPMTYEHAFQIIKKEVDSFRRRRMGMLCM</sequence>
<dbReference type="AlphaFoldDB" id="A0A0N1NW35"/>
<dbReference type="Pfam" id="PF00205">
    <property type="entry name" value="TPP_enzyme_M"/>
    <property type="match status" value="1"/>
</dbReference>
<dbReference type="STRING" id="1664694.A0A0N1NW35"/>
<dbReference type="VEuPathDB" id="FungiDB:AB675_2273"/>
<dbReference type="InterPro" id="IPR012001">
    <property type="entry name" value="Thiamin_PyroP_enz_TPP-bd_dom"/>
</dbReference>
<dbReference type="GO" id="GO:0000287">
    <property type="term" value="F:magnesium ion binding"/>
    <property type="evidence" value="ECO:0007669"/>
    <property type="project" value="InterPro"/>
</dbReference>
<dbReference type="PANTHER" id="PTHR43710">
    <property type="entry name" value="2-HYDROXYACYL-COA LYASE"/>
    <property type="match status" value="1"/>
</dbReference>
<evidence type="ECO:0000256" key="1">
    <source>
        <dbReference type="ARBA" id="ARBA00001964"/>
    </source>
</evidence>
<gene>
    <name evidence="9" type="ORF">AB675_2273</name>
</gene>
<dbReference type="GO" id="GO:0001561">
    <property type="term" value="P:fatty acid alpha-oxidation"/>
    <property type="evidence" value="ECO:0007669"/>
    <property type="project" value="TreeGrafter"/>
</dbReference>
<keyword evidence="3" id="KW-0479">Metal-binding</keyword>
<dbReference type="SUPFAM" id="SSF52467">
    <property type="entry name" value="DHS-like NAD/FAD-binding domain"/>
    <property type="match status" value="1"/>
</dbReference>
<dbReference type="InterPro" id="IPR012000">
    <property type="entry name" value="Thiamin_PyroP_enz_cen_dom"/>
</dbReference>
<protein>
    <submittedName>
        <fullName evidence="9">Putative 2-hydroxyacyl-CoA lyase</fullName>
    </submittedName>
</protein>
<evidence type="ECO:0000313" key="9">
    <source>
        <dbReference type="EMBL" id="KPI34880.1"/>
    </source>
</evidence>